<dbReference type="AlphaFoldDB" id="A0A9X6STF5"/>
<accession>A0A9X6STF5</accession>
<gene>
    <name evidence="1" type="ORF">CON36_31825</name>
</gene>
<evidence type="ECO:0000313" key="2">
    <source>
        <dbReference type="Proteomes" id="UP000219922"/>
    </source>
</evidence>
<dbReference type="RefSeq" id="WP_098006603.1">
    <property type="nucleotide sequence ID" value="NZ_NUJB01000047.1"/>
</dbReference>
<evidence type="ECO:0000313" key="1">
    <source>
        <dbReference type="EMBL" id="PDZ94807.1"/>
    </source>
</evidence>
<dbReference type="Proteomes" id="UP000219922">
    <property type="component" value="Unassembled WGS sequence"/>
</dbReference>
<comment type="caution">
    <text evidence="1">The sequence shown here is derived from an EMBL/GenBank/DDBJ whole genome shotgun (WGS) entry which is preliminary data.</text>
</comment>
<organism evidence="1 2">
    <name type="scientific">Bacillus cereus</name>
    <dbReference type="NCBI Taxonomy" id="1396"/>
    <lineage>
        <taxon>Bacteria</taxon>
        <taxon>Bacillati</taxon>
        <taxon>Bacillota</taxon>
        <taxon>Bacilli</taxon>
        <taxon>Bacillales</taxon>
        <taxon>Bacillaceae</taxon>
        <taxon>Bacillus</taxon>
        <taxon>Bacillus cereus group</taxon>
    </lineage>
</organism>
<reference evidence="1 2" key="1">
    <citation type="submission" date="2017-09" db="EMBL/GenBank/DDBJ databases">
        <title>Large-scale bioinformatics analysis of Bacillus genomes uncovers conserved roles of natural products in bacterial physiology.</title>
        <authorList>
            <consortium name="Agbiome Team Llc"/>
            <person name="Bleich R.M."/>
            <person name="Grubbs K.J."/>
            <person name="Santa Maria K.C."/>
            <person name="Allen S.E."/>
            <person name="Farag S."/>
            <person name="Shank E.A."/>
            <person name="Bowers A."/>
        </authorList>
    </citation>
    <scope>NUCLEOTIDE SEQUENCE [LARGE SCALE GENOMIC DNA]</scope>
    <source>
        <strain evidence="1 2">AFS092789</strain>
    </source>
</reference>
<proteinExistence type="predicted"/>
<protein>
    <submittedName>
        <fullName evidence="1">Uncharacterized protein</fullName>
    </submittedName>
</protein>
<dbReference type="EMBL" id="NVMX01000111">
    <property type="protein sequence ID" value="PDZ94807.1"/>
    <property type="molecule type" value="Genomic_DNA"/>
</dbReference>
<name>A0A9X6STF5_BACCE</name>
<sequence length="204" mass="23985">MQYKETILNNINHFIQEHVIPNKLEIIATIDMATELEFDNLKLVDIYFDEATTHSRSTYQNTYTTLVHVFQIGQKTVELSIDENISFEGIYPLDNYNIHFSQEDGTQIDLFNENFVDFGLHEYLNLYEYNEIIGELNLIYKFKSESANNYVTELEDIKKCIPTITHIESFSIEKCILHFPNDVSMCVDVSEIKKTIEKYKQKNK</sequence>